<dbReference type="PANTHER" id="PTHR43479">
    <property type="entry name" value="ACREF/ENVCD OPERON REPRESSOR-RELATED"/>
    <property type="match status" value="1"/>
</dbReference>
<dbReference type="Pfam" id="PF00440">
    <property type="entry name" value="TetR_N"/>
    <property type="match status" value="1"/>
</dbReference>
<protein>
    <submittedName>
        <fullName evidence="4">Transcriptional regulator, TetR family</fullName>
    </submittedName>
</protein>
<keyword evidence="1 2" id="KW-0238">DNA-binding</keyword>
<dbReference type="PRINTS" id="PR00455">
    <property type="entry name" value="HTHTETR"/>
</dbReference>
<keyword evidence="5" id="KW-1185">Reference proteome</keyword>
<dbReference type="Gene3D" id="1.10.357.10">
    <property type="entry name" value="Tetracycline Repressor, domain 2"/>
    <property type="match status" value="1"/>
</dbReference>
<dbReference type="EMBL" id="FQUG01000005">
    <property type="protein sequence ID" value="SHE92467.1"/>
    <property type="molecule type" value="Genomic_DNA"/>
</dbReference>
<accession>A0A1M4XFS4</accession>
<evidence type="ECO:0000256" key="2">
    <source>
        <dbReference type="PROSITE-ProRule" id="PRU00335"/>
    </source>
</evidence>
<dbReference type="InterPro" id="IPR036271">
    <property type="entry name" value="Tet_transcr_reg_TetR-rel_C_sf"/>
</dbReference>
<dbReference type="OrthoDB" id="268339at2"/>
<evidence type="ECO:0000313" key="5">
    <source>
        <dbReference type="Proteomes" id="UP000184404"/>
    </source>
</evidence>
<dbReference type="AlphaFoldDB" id="A0A1M4XFS4"/>
<dbReference type="Proteomes" id="UP000184404">
    <property type="component" value="Unassembled WGS sequence"/>
</dbReference>
<organism evidence="4 5">
    <name type="scientific">Schwartzia succinivorans DSM 10502</name>
    <dbReference type="NCBI Taxonomy" id="1123243"/>
    <lineage>
        <taxon>Bacteria</taxon>
        <taxon>Bacillati</taxon>
        <taxon>Bacillota</taxon>
        <taxon>Negativicutes</taxon>
        <taxon>Selenomonadales</taxon>
        <taxon>Selenomonadaceae</taxon>
        <taxon>Schwartzia</taxon>
    </lineage>
</organism>
<dbReference type="RefSeq" id="WP_094756527.1">
    <property type="nucleotide sequence ID" value="NZ_FQUG01000005.1"/>
</dbReference>
<feature type="DNA-binding region" description="H-T-H motif" evidence="2">
    <location>
        <begin position="35"/>
        <end position="54"/>
    </location>
</feature>
<name>A0A1M4XFS4_9FIRM</name>
<proteinExistence type="predicted"/>
<dbReference type="Gene3D" id="1.10.10.60">
    <property type="entry name" value="Homeodomain-like"/>
    <property type="match status" value="1"/>
</dbReference>
<dbReference type="InterPro" id="IPR050624">
    <property type="entry name" value="HTH-type_Tx_Regulator"/>
</dbReference>
<evidence type="ECO:0000256" key="1">
    <source>
        <dbReference type="ARBA" id="ARBA00023125"/>
    </source>
</evidence>
<dbReference type="InterPro" id="IPR009057">
    <property type="entry name" value="Homeodomain-like_sf"/>
</dbReference>
<gene>
    <name evidence="4" type="ORF">SAMN02745190_01474</name>
</gene>
<reference evidence="4 5" key="1">
    <citation type="submission" date="2016-11" db="EMBL/GenBank/DDBJ databases">
        <authorList>
            <person name="Jaros S."/>
            <person name="Januszkiewicz K."/>
            <person name="Wedrychowicz H."/>
        </authorList>
    </citation>
    <scope>NUCLEOTIDE SEQUENCE [LARGE SCALE GENOMIC DNA]</scope>
    <source>
        <strain evidence="4 5">DSM 10502</strain>
    </source>
</reference>
<feature type="domain" description="HTH tetR-type" evidence="3">
    <location>
        <begin position="12"/>
        <end position="72"/>
    </location>
</feature>
<dbReference type="STRING" id="1123243.SAMN02745190_01474"/>
<dbReference type="GO" id="GO:0003677">
    <property type="term" value="F:DNA binding"/>
    <property type="evidence" value="ECO:0007669"/>
    <property type="project" value="UniProtKB-UniRule"/>
</dbReference>
<evidence type="ECO:0000313" key="4">
    <source>
        <dbReference type="EMBL" id="SHE92467.1"/>
    </source>
</evidence>
<dbReference type="SUPFAM" id="SSF46689">
    <property type="entry name" value="Homeodomain-like"/>
    <property type="match status" value="1"/>
</dbReference>
<dbReference type="InterPro" id="IPR023772">
    <property type="entry name" value="DNA-bd_HTH_TetR-type_CS"/>
</dbReference>
<sequence length="199" mass="22115">MQLMGRRERKKLESRKCIMDAAVKNFVENGVTETSIADIMKEARLGVGTFYNYFESKEALLFCLLKEIAEAVCGQAEKSMKNGESAGKILRAAVKSTTEALEKNPYVLPLFLGTASRQPNDKNKSAGRNARTPGFKGVFTDIISYGQKKGEFDPTLDPHLVTEMFHSIFQAASFSSLSYSFEENVSLKVDLILKGIEPR</sequence>
<dbReference type="InterPro" id="IPR001647">
    <property type="entry name" value="HTH_TetR"/>
</dbReference>
<dbReference type="PROSITE" id="PS01081">
    <property type="entry name" value="HTH_TETR_1"/>
    <property type="match status" value="1"/>
</dbReference>
<dbReference type="PROSITE" id="PS50977">
    <property type="entry name" value="HTH_TETR_2"/>
    <property type="match status" value="1"/>
</dbReference>
<evidence type="ECO:0000259" key="3">
    <source>
        <dbReference type="PROSITE" id="PS50977"/>
    </source>
</evidence>
<dbReference type="SUPFAM" id="SSF48498">
    <property type="entry name" value="Tetracyclin repressor-like, C-terminal domain"/>
    <property type="match status" value="1"/>
</dbReference>
<dbReference type="PANTHER" id="PTHR43479:SF11">
    <property type="entry name" value="ACREF_ENVCD OPERON REPRESSOR-RELATED"/>
    <property type="match status" value="1"/>
</dbReference>